<organism evidence="10 11">
    <name type="scientific">Wickerhamomyces mucosus</name>
    <dbReference type="NCBI Taxonomy" id="1378264"/>
    <lineage>
        <taxon>Eukaryota</taxon>
        <taxon>Fungi</taxon>
        <taxon>Dikarya</taxon>
        <taxon>Ascomycota</taxon>
        <taxon>Saccharomycotina</taxon>
        <taxon>Saccharomycetes</taxon>
        <taxon>Phaffomycetales</taxon>
        <taxon>Wickerhamomycetaceae</taxon>
        <taxon>Wickerhamomyces</taxon>
    </lineage>
</organism>
<dbReference type="InterPro" id="IPR053074">
    <property type="entry name" value="NPC_Nucleoporin"/>
</dbReference>
<feature type="compositionally biased region" description="Polar residues" evidence="8">
    <location>
        <begin position="445"/>
        <end position="454"/>
    </location>
</feature>
<dbReference type="Proteomes" id="UP000769528">
    <property type="component" value="Unassembled WGS sequence"/>
</dbReference>
<dbReference type="OrthoDB" id="185618at2759"/>
<feature type="region of interest" description="Disordered" evidence="8">
    <location>
        <begin position="1"/>
        <end position="89"/>
    </location>
</feature>
<feature type="region of interest" description="Disordered" evidence="8">
    <location>
        <begin position="256"/>
        <end position="305"/>
    </location>
</feature>
<evidence type="ECO:0000256" key="1">
    <source>
        <dbReference type="ARBA" id="ARBA00004567"/>
    </source>
</evidence>
<dbReference type="PROSITE" id="PS50196">
    <property type="entry name" value="RANBD1"/>
    <property type="match status" value="1"/>
</dbReference>
<reference evidence="10" key="1">
    <citation type="journal article" date="2021" name="Open Biol.">
        <title>Shared evolutionary footprints suggest mitochondrial oxidative damage underlies multiple complex I losses in fungi.</title>
        <authorList>
            <person name="Schikora-Tamarit M.A."/>
            <person name="Marcet-Houben M."/>
            <person name="Nosek J."/>
            <person name="Gabaldon T."/>
        </authorList>
    </citation>
    <scope>NUCLEOTIDE SEQUENCE</scope>
    <source>
        <strain evidence="10">CBS6341</strain>
    </source>
</reference>
<dbReference type="Pfam" id="PF08911">
    <property type="entry name" value="NUP50"/>
    <property type="match status" value="1"/>
</dbReference>
<feature type="compositionally biased region" description="Basic and acidic residues" evidence="8">
    <location>
        <begin position="532"/>
        <end position="543"/>
    </location>
</feature>
<gene>
    <name evidence="10" type="ORF">WICMUC_005287</name>
</gene>
<keyword evidence="3" id="KW-0509">mRNA transport</keyword>
<keyword evidence="7" id="KW-0539">Nucleus</keyword>
<evidence type="ECO:0000313" key="10">
    <source>
        <dbReference type="EMBL" id="KAH3667755.1"/>
    </source>
</evidence>
<sequence>MSGKRRAGDQVTRENLHEFEDNNEDEVAPQISNRAPDDVLAKRKILKPRSRTQRASDSAGKQQGLGGFGSKTDSKSANESGGFDVSFQPKKGPTFSFVQTAATPNTEAKPKANAFGFLNKKVETSTESKPANVFSFLNHQTSPSSLAISKKTEEASDKPNKIKALNDNFYSKITEQRSIDPVSNFTPILRKYIDYYDRIENDIDIPDADSKEKEQKSLPAPELPSKTAFSFSLPGTTNTSSAPLFSFGDKKAGVSSLPFEKESTPMDESQTDIKVDEISSKEDSESDEDFKVEGPKFILEKPPTTTDSIFQISKDSQVTNTRASGPSFTFTSTNKNSESVFKLKPATPNSATAKKLPVQADASSEGTSNFSWAPGKPVKFSKDTPDSEKPPALSISKSSGEKDVSEKPFSFGTSSAAQGAPKSSFSFPATSTTTQSDASKGKFSLENSLSSASATKPAFSFGTSLSSEPKTDFSFGSSSTAASAENNTITPFGSNSSNSKPAFTFGGSSAASSTFNFSFNKPNSAVASDSAQDGKDSEDKVDGAESTADFAPVARLGEKVEEKTGEEEEDILYSKRSKLMLFDPANKESPYTNKGLGELKILKNKETAKSRILVRADGSNRVILNAAVNKDLTYSLLAGSKNAVRIPIISSEGKIDTYIAKVKTEVDSQNLLKSLNEAKE</sequence>
<evidence type="ECO:0000256" key="5">
    <source>
        <dbReference type="ARBA" id="ARBA00023010"/>
    </source>
</evidence>
<dbReference type="PANTHER" id="PTHR38697">
    <property type="entry name" value="NUCLEAR PORE COMPLEX PROTEIN SIMILAR TO S. CEREVISIAE NUP2 (EUROFUNG)"/>
    <property type="match status" value="1"/>
</dbReference>
<reference evidence="10" key="2">
    <citation type="submission" date="2021-01" db="EMBL/GenBank/DDBJ databases">
        <authorList>
            <person name="Schikora-Tamarit M.A."/>
        </authorList>
    </citation>
    <scope>NUCLEOTIDE SEQUENCE</scope>
    <source>
        <strain evidence="10">CBS6341</strain>
    </source>
</reference>
<feature type="compositionally biased region" description="Low complexity" evidence="8">
    <location>
        <begin position="420"/>
        <end position="434"/>
    </location>
</feature>
<dbReference type="Pfam" id="PF00638">
    <property type="entry name" value="Ran_BP1"/>
    <property type="match status" value="1"/>
</dbReference>
<evidence type="ECO:0000256" key="8">
    <source>
        <dbReference type="SAM" id="MobiDB-lite"/>
    </source>
</evidence>
<dbReference type="InterPro" id="IPR015007">
    <property type="entry name" value="NUP2/50/61"/>
</dbReference>
<feature type="region of interest" description="Disordered" evidence="8">
    <location>
        <begin position="206"/>
        <end position="234"/>
    </location>
</feature>
<evidence type="ECO:0000256" key="6">
    <source>
        <dbReference type="ARBA" id="ARBA00023132"/>
    </source>
</evidence>
<comment type="caution">
    <text evidence="10">The sequence shown here is derived from an EMBL/GenBank/DDBJ whole genome shotgun (WGS) entry which is preliminary data.</text>
</comment>
<feature type="compositionally biased region" description="Basic and acidic residues" evidence="8">
    <location>
        <begin position="1"/>
        <end position="20"/>
    </location>
</feature>
<evidence type="ECO:0000256" key="2">
    <source>
        <dbReference type="ARBA" id="ARBA00022448"/>
    </source>
</evidence>
<keyword evidence="6" id="KW-0906">Nuclear pore complex</keyword>
<evidence type="ECO:0000259" key="9">
    <source>
        <dbReference type="PROSITE" id="PS50196"/>
    </source>
</evidence>
<feature type="region of interest" description="Disordered" evidence="8">
    <location>
        <begin position="339"/>
        <end position="503"/>
    </location>
</feature>
<protein>
    <recommendedName>
        <fullName evidence="9">RanBD1 domain-containing protein</fullName>
    </recommendedName>
</protein>
<keyword evidence="11" id="KW-1185">Reference proteome</keyword>
<dbReference type="GO" id="GO:0005643">
    <property type="term" value="C:nuclear pore"/>
    <property type="evidence" value="ECO:0007669"/>
    <property type="project" value="UniProtKB-SubCell"/>
</dbReference>
<comment type="subcellular location">
    <subcellularLocation>
        <location evidence="1">Nucleus</location>
        <location evidence="1">Nuclear pore complex</location>
    </subcellularLocation>
</comment>
<feature type="domain" description="RanBD1" evidence="9">
    <location>
        <begin position="549"/>
        <end position="680"/>
    </location>
</feature>
<keyword evidence="4" id="KW-0653">Protein transport</keyword>
<dbReference type="SUPFAM" id="SSF50729">
    <property type="entry name" value="PH domain-like"/>
    <property type="match status" value="1"/>
</dbReference>
<dbReference type="SMART" id="SM00160">
    <property type="entry name" value="RanBD"/>
    <property type="match status" value="1"/>
</dbReference>
<proteinExistence type="predicted"/>
<dbReference type="InterPro" id="IPR000156">
    <property type="entry name" value="Ran_bind_dom"/>
</dbReference>
<feature type="compositionally biased region" description="Polar residues" evidence="8">
    <location>
        <begin position="485"/>
        <end position="501"/>
    </location>
</feature>
<feature type="compositionally biased region" description="Basic residues" evidence="8">
    <location>
        <begin position="42"/>
        <end position="52"/>
    </location>
</feature>
<dbReference type="AlphaFoldDB" id="A0A9P8P9M2"/>
<keyword evidence="5" id="KW-0811">Translocation</keyword>
<dbReference type="InterPro" id="IPR011993">
    <property type="entry name" value="PH-like_dom_sf"/>
</dbReference>
<feature type="region of interest" description="Disordered" evidence="8">
    <location>
        <begin position="524"/>
        <end position="569"/>
    </location>
</feature>
<keyword evidence="2" id="KW-0813">Transport</keyword>
<dbReference type="GO" id="GO:0051028">
    <property type="term" value="P:mRNA transport"/>
    <property type="evidence" value="ECO:0007669"/>
    <property type="project" value="UniProtKB-KW"/>
</dbReference>
<dbReference type="PANTHER" id="PTHR38697:SF1">
    <property type="entry name" value="NUCLEAR PORE COMPLEX PROTEIN SIMILAR TO S. CEREVISIAE NUP2 (EUROFUNG)"/>
    <property type="match status" value="1"/>
</dbReference>
<evidence type="ECO:0000256" key="4">
    <source>
        <dbReference type="ARBA" id="ARBA00022927"/>
    </source>
</evidence>
<feature type="compositionally biased region" description="Basic and acidic residues" evidence="8">
    <location>
        <begin position="380"/>
        <end position="389"/>
    </location>
</feature>
<feature type="compositionally biased region" description="Polar residues" evidence="8">
    <location>
        <begin position="361"/>
        <end position="371"/>
    </location>
</feature>
<feature type="compositionally biased region" description="Basic and acidic residues" evidence="8">
    <location>
        <begin position="271"/>
        <end position="294"/>
    </location>
</feature>
<dbReference type="GO" id="GO:0015031">
    <property type="term" value="P:protein transport"/>
    <property type="evidence" value="ECO:0007669"/>
    <property type="project" value="UniProtKB-KW"/>
</dbReference>
<evidence type="ECO:0000256" key="3">
    <source>
        <dbReference type="ARBA" id="ARBA00022816"/>
    </source>
</evidence>
<dbReference type="Gene3D" id="2.30.29.30">
    <property type="entry name" value="Pleckstrin-homology domain (PH domain)/Phosphotyrosine-binding domain (PTB)"/>
    <property type="match status" value="1"/>
</dbReference>
<dbReference type="CDD" id="cd13181">
    <property type="entry name" value="RanBD_NUP2"/>
    <property type="match status" value="1"/>
</dbReference>
<evidence type="ECO:0000313" key="11">
    <source>
        <dbReference type="Proteomes" id="UP000769528"/>
    </source>
</evidence>
<evidence type="ECO:0000256" key="7">
    <source>
        <dbReference type="ARBA" id="ARBA00023242"/>
    </source>
</evidence>
<accession>A0A9P8P9M2</accession>
<dbReference type="EMBL" id="JAEUBF010001380">
    <property type="protein sequence ID" value="KAH3667755.1"/>
    <property type="molecule type" value="Genomic_DNA"/>
</dbReference>
<name>A0A9P8P9M2_9ASCO</name>